<feature type="compositionally biased region" description="Basic and acidic residues" evidence="1">
    <location>
        <begin position="18"/>
        <end position="32"/>
    </location>
</feature>
<comment type="caution">
    <text evidence="2">The sequence shown here is derived from an EMBL/GenBank/DDBJ whole genome shotgun (WGS) entry which is preliminary data.</text>
</comment>
<proteinExistence type="predicted"/>
<protein>
    <submittedName>
        <fullName evidence="2">Gas vesicle protein</fullName>
    </submittedName>
</protein>
<name>A0A059VN75_STRNR</name>
<reference evidence="2 3" key="1">
    <citation type="journal article" date="2019" name="Microbiol. Resour. Announc.">
        <title>Draft Genome Sequence of the Most Traditional epsilon-Poly-l-Lysine Producer, Streptomyces albulus NBRC14147.</title>
        <authorList>
            <person name="Yamanaka K."/>
            <person name="Hamano Y."/>
        </authorList>
    </citation>
    <scope>NUCLEOTIDE SEQUENCE [LARGE SCALE GENOMIC DNA]</scope>
    <source>
        <strain evidence="2 3">NBRC 14147</strain>
    </source>
</reference>
<gene>
    <name evidence="2" type="ORF">SALB_01080</name>
</gene>
<feature type="compositionally biased region" description="Basic and acidic residues" evidence="1">
    <location>
        <begin position="1"/>
        <end position="10"/>
    </location>
</feature>
<dbReference type="AlphaFoldDB" id="A0A059VN75"/>
<evidence type="ECO:0000256" key="1">
    <source>
        <dbReference type="SAM" id="MobiDB-lite"/>
    </source>
</evidence>
<evidence type="ECO:0000313" key="3">
    <source>
        <dbReference type="Proteomes" id="UP000288351"/>
    </source>
</evidence>
<dbReference type="RefSeq" id="WP_044371796.1">
    <property type="nucleotide sequence ID" value="NZ_BHXC01000006.1"/>
</dbReference>
<dbReference type="PIRSF" id="PIRSF028743">
    <property type="entry name" value="GvpO_protein"/>
    <property type="match status" value="1"/>
</dbReference>
<dbReference type="Proteomes" id="UP000288351">
    <property type="component" value="Unassembled WGS sequence"/>
</dbReference>
<feature type="region of interest" description="Disordered" evidence="1">
    <location>
        <begin position="1"/>
        <end position="44"/>
    </location>
</feature>
<evidence type="ECO:0000313" key="2">
    <source>
        <dbReference type="EMBL" id="GCB88410.1"/>
    </source>
</evidence>
<accession>A0A059VN75</accession>
<organism evidence="2 3">
    <name type="scientific">Streptomyces noursei</name>
    <name type="common">Streptomyces albulus</name>
    <dbReference type="NCBI Taxonomy" id="1971"/>
    <lineage>
        <taxon>Bacteria</taxon>
        <taxon>Bacillati</taxon>
        <taxon>Actinomycetota</taxon>
        <taxon>Actinomycetes</taxon>
        <taxon>Kitasatosporales</taxon>
        <taxon>Streptomycetaceae</taxon>
        <taxon>Streptomyces</taxon>
    </lineage>
</organism>
<dbReference type="STRING" id="68570.DC74_276"/>
<dbReference type="EMBL" id="BHXC01000006">
    <property type="protein sequence ID" value="GCB88410.1"/>
    <property type="molecule type" value="Genomic_DNA"/>
</dbReference>
<dbReference type="GO" id="GO:0031412">
    <property type="term" value="P:gas vesicle organization"/>
    <property type="evidence" value="ECO:0007669"/>
    <property type="project" value="InterPro"/>
</dbReference>
<sequence length="128" mass="14501">MAAREEDHPQRARRTPRRRTEAADGSREERRAAKGSGTGDKHRVTARRAMHYAAEQLQELLGRAPESVSAVTPTSDGWQADVEVLELERVPPTTSVMASYRVKLDEEGELVAYERIRRYTRGQIDKGR</sequence>
<dbReference type="eggNOG" id="ENOG50334QT">
    <property type="taxonomic scope" value="Bacteria"/>
</dbReference>
<dbReference type="InterPro" id="IPR008634">
    <property type="entry name" value="Gas-vesicle_GvpO"/>
</dbReference>
<dbReference type="Pfam" id="PF05800">
    <property type="entry name" value="GvpO"/>
    <property type="match status" value="1"/>
</dbReference>